<dbReference type="GO" id="GO:0010467">
    <property type="term" value="P:gene expression"/>
    <property type="evidence" value="ECO:0007669"/>
    <property type="project" value="UniProtKB-ARBA"/>
</dbReference>
<keyword evidence="5" id="KW-0677">Repeat</keyword>
<evidence type="ECO:0000256" key="1">
    <source>
        <dbReference type="ARBA" id="ARBA00004123"/>
    </source>
</evidence>
<evidence type="ECO:0000259" key="12">
    <source>
        <dbReference type="PROSITE" id="PS50102"/>
    </source>
</evidence>
<keyword evidence="3" id="KW-0963">Cytoplasm</keyword>
<keyword evidence="6 10" id="KW-0694">RNA-binding</keyword>
<dbReference type="Proteomes" id="UP001474421">
    <property type="component" value="Unassembled WGS sequence"/>
</dbReference>
<keyword evidence="4" id="KW-0597">Phosphoprotein</keyword>
<feature type="domain" description="RRM" evidence="12">
    <location>
        <begin position="83"/>
        <end position="153"/>
    </location>
</feature>
<feature type="region of interest" description="Disordered" evidence="11">
    <location>
        <begin position="215"/>
        <end position="248"/>
    </location>
</feature>
<feature type="compositionally biased region" description="Polar residues" evidence="11">
    <location>
        <begin position="215"/>
        <end position="231"/>
    </location>
</feature>
<name>A0AAW1APE7_CROAD</name>
<dbReference type="Gene3D" id="3.30.70.330">
    <property type="match status" value="2"/>
</dbReference>
<feature type="region of interest" description="Disordered" evidence="11">
    <location>
        <begin position="544"/>
        <end position="564"/>
    </location>
</feature>
<dbReference type="InterPro" id="IPR034507">
    <property type="entry name" value="RBM14_RRM2"/>
</dbReference>
<dbReference type="SUPFAM" id="SSF54928">
    <property type="entry name" value="RNA-binding domain, RBD"/>
    <property type="match status" value="2"/>
</dbReference>
<comment type="subcellular location">
    <subcellularLocation>
        <location evidence="2">Cytoplasm</location>
    </subcellularLocation>
    <subcellularLocation>
        <location evidence="1">Nucleus</location>
    </subcellularLocation>
</comment>
<sequence>MQPGVKVFVGNVPEEASQVELRDLFEAAVPGEVVKVALMKQFAFVHLRDEAAAERAIQKLNGHLLHCHRVVVEFSRPRPTHTVKIFVGNVSAACTSGELRVLFQEFGPVIECDIVKDYAFVHMEKDEDARTAIEHLNGREIKGKRINVELSNKAHKRGVAGYIGQFGGDEKNKIPTLENMQARNDGVRSGNLAFPMGNPAYSSVDYDYQQRMNNNNLSKFDSNGQARQISPSFFRRDRSPLRRSPTRAGYALPMTGQQASYRDQPAASLGMAYRPQPTTGQAAMYRAQPSTMLGNAYRGQSSVAMGPSNSQTGAAASALTSYNAQAYGTQAAASQVATYEAQPSTSYAAAYGAQTAASYPASYGAQATALSASYGAQAAAGQSALYAAHTLSAQPASYGVQPAVGHAASYGAQASSAYGTQSAASLAAAYSMQDAAAAAAAYKTQLSASLPAAYAVQQSASAPVAAGYRSQASAYNGQQAASYAGMSQAETAALHPLYERTRLSPPRGSREDLYRKAAAMNKRYSSDLSDDRRLSDFSDFRRLSDSPHAYRHSPTKAQLDYRRLPEMQSDARYAGAYGDYLRNAQLQLHASYQRRM</sequence>
<gene>
    <name evidence="13" type="ORF">NXF25_018586</name>
</gene>
<dbReference type="SMART" id="SM00360">
    <property type="entry name" value="RRM"/>
    <property type="match status" value="2"/>
</dbReference>
<evidence type="ECO:0000256" key="10">
    <source>
        <dbReference type="PROSITE-ProRule" id="PRU00176"/>
    </source>
</evidence>
<dbReference type="InterPro" id="IPR012677">
    <property type="entry name" value="Nucleotide-bd_a/b_plait_sf"/>
</dbReference>
<comment type="caution">
    <text evidence="13">The sequence shown here is derived from an EMBL/GenBank/DDBJ whole genome shotgun (WGS) entry which is preliminary data.</text>
</comment>
<evidence type="ECO:0000256" key="6">
    <source>
        <dbReference type="ARBA" id="ARBA00022884"/>
    </source>
</evidence>
<evidence type="ECO:0000256" key="8">
    <source>
        <dbReference type="ARBA" id="ARBA00067851"/>
    </source>
</evidence>
<evidence type="ECO:0000256" key="4">
    <source>
        <dbReference type="ARBA" id="ARBA00022553"/>
    </source>
</evidence>
<accession>A0AAW1APE7</accession>
<protein>
    <recommendedName>
        <fullName evidence="8">RNA-binding protein 14</fullName>
    </recommendedName>
    <alternativeName>
        <fullName evidence="9">RNA-binding motif protein 14</fullName>
    </alternativeName>
</protein>
<evidence type="ECO:0000256" key="7">
    <source>
        <dbReference type="ARBA" id="ARBA00023242"/>
    </source>
</evidence>
<keyword evidence="14" id="KW-1185">Reference proteome</keyword>
<keyword evidence="7" id="KW-0539">Nucleus</keyword>
<dbReference type="GO" id="GO:0003723">
    <property type="term" value="F:RNA binding"/>
    <property type="evidence" value="ECO:0007669"/>
    <property type="project" value="UniProtKB-UniRule"/>
</dbReference>
<dbReference type="InterPro" id="IPR035979">
    <property type="entry name" value="RBD_domain_sf"/>
</dbReference>
<dbReference type="PANTHER" id="PTHR23147">
    <property type="entry name" value="SERINE/ARGININE RICH SPLICING FACTOR"/>
    <property type="match status" value="1"/>
</dbReference>
<dbReference type="AlphaFoldDB" id="A0AAW1APE7"/>
<dbReference type="CDD" id="cd12609">
    <property type="entry name" value="RRM2_CoAA"/>
    <property type="match status" value="1"/>
</dbReference>
<dbReference type="GO" id="GO:0098534">
    <property type="term" value="P:centriole assembly"/>
    <property type="evidence" value="ECO:0007669"/>
    <property type="project" value="UniProtKB-ARBA"/>
</dbReference>
<dbReference type="GO" id="GO:0005634">
    <property type="term" value="C:nucleus"/>
    <property type="evidence" value="ECO:0007669"/>
    <property type="project" value="UniProtKB-SubCell"/>
</dbReference>
<evidence type="ECO:0000256" key="5">
    <source>
        <dbReference type="ARBA" id="ARBA00022737"/>
    </source>
</evidence>
<dbReference type="FunFam" id="3.30.70.330:FF:000046">
    <property type="entry name" value="RNA-binding protein 14 isoform X1"/>
    <property type="match status" value="1"/>
</dbReference>
<dbReference type="InterPro" id="IPR000504">
    <property type="entry name" value="RRM_dom"/>
</dbReference>
<evidence type="ECO:0000256" key="11">
    <source>
        <dbReference type="SAM" id="MobiDB-lite"/>
    </source>
</evidence>
<evidence type="ECO:0000256" key="2">
    <source>
        <dbReference type="ARBA" id="ARBA00004496"/>
    </source>
</evidence>
<dbReference type="EMBL" id="JAOTOJ010000019">
    <property type="protein sequence ID" value="KAK9391256.1"/>
    <property type="molecule type" value="Genomic_DNA"/>
</dbReference>
<reference evidence="13 14" key="1">
    <citation type="journal article" date="2024" name="Proc. Natl. Acad. Sci. U.S.A.">
        <title>The genetic regulatory architecture and epigenomic basis for age-related changes in rattlesnake venom.</title>
        <authorList>
            <person name="Hogan M.P."/>
            <person name="Holding M.L."/>
            <person name="Nystrom G.S."/>
            <person name="Colston T.J."/>
            <person name="Bartlett D.A."/>
            <person name="Mason A.J."/>
            <person name="Ellsworth S.A."/>
            <person name="Rautsaw R.M."/>
            <person name="Lawrence K.C."/>
            <person name="Strickland J.L."/>
            <person name="He B."/>
            <person name="Fraser P."/>
            <person name="Margres M.J."/>
            <person name="Gilbert D.M."/>
            <person name="Gibbs H.L."/>
            <person name="Parkinson C.L."/>
            <person name="Rokyta D.R."/>
        </authorList>
    </citation>
    <scope>NUCLEOTIDE SEQUENCE [LARGE SCALE GENOMIC DNA]</scope>
    <source>
        <strain evidence="13">DRR0105</strain>
    </source>
</reference>
<evidence type="ECO:0000313" key="13">
    <source>
        <dbReference type="EMBL" id="KAK9391256.1"/>
    </source>
</evidence>
<dbReference type="PROSITE" id="PS50102">
    <property type="entry name" value="RRM"/>
    <property type="match status" value="2"/>
</dbReference>
<evidence type="ECO:0000256" key="9">
    <source>
        <dbReference type="ARBA" id="ARBA00075694"/>
    </source>
</evidence>
<evidence type="ECO:0000256" key="3">
    <source>
        <dbReference type="ARBA" id="ARBA00022490"/>
    </source>
</evidence>
<feature type="domain" description="RRM" evidence="12">
    <location>
        <begin position="5"/>
        <end position="77"/>
    </location>
</feature>
<dbReference type="InterPro" id="IPR050907">
    <property type="entry name" value="SRSF"/>
</dbReference>
<dbReference type="Pfam" id="PF00076">
    <property type="entry name" value="RRM_1"/>
    <property type="match status" value="2"/>
</dbReference>
<evidence type="ECO:0000313" key="14">
    <source>
        <dbReference type="Proteomes" id="UP001474421"/>
    </source>
</evidence>
<proteinExistence type="predicted"/>
<dbReference type="GO" id="GO:0005737">
    <property type="term" value="C:cytoplasm"/>
    <property type="evidence" value="ECO:0007669"/>
    <property type="project" value="UniProtKB-SubCell"/>
</dbReference>
<organism evidence="13 14">
    <name type="scientific">Crotalus adamanteus</name>
    <name type="common">Eastern diamondback rattlesnake</name>
    <dbReference type="NCBI Taxonomy" id="8729"/>
    <lineage>
        <taxon>Eukaryota</taxon>
        <taxon>Metazoa</taxon>
        <taxon>Chordata</taxon>
        <taxon>Craniata</taxon>
        <taxon>Vertebrata</taxon>
        <taxon>Euteleostomi</taxon>
        <taxon>Lepidosauria</taxon>
        <taxon>Squamata</taxon>
        <taxon>Bifurcata</taxon>
        <taxon>Unidentata</taxon>
        <taxon>Episquamata</taxon>
        <taxon>Toxicofera</taxon>
        <taxon>Serpentes</taxon>
        <taxon>Colubroidea</taxon>
        <taxon>Viperidae</taxon>
        <taxon>Crotalinae</taxon>
        <taxon>Crotalus</taxon>
    </lineage>
</organism>